<reference evidence="2 3" key="1">
    <citation type="journal article" date="2017" name="Arch. Microbiol.">
        <title>Mariprofundus micogutta sp. nov., a novel iron-oxidizing zetaproteobacterium isolated from a deep-sea hydrothermal field at the Bayonnaise knoll of the Izu-Ogasawara arc, and a description of Mariprofundales ord. nov. and Zetaproteobacteria classis nov.</title>
        <authorList>
            <person name="Makita H."/>
            <person name="Tanaka E."/>
            <person name="Mitsunobu S."/>
            <person name="Miyazaki M."/>
            <person name="Nunoura T."/>
            <person name="Uematsu K."/>
            <person name="Takaki Y."/>
            <person name="Nishi S."/>
            <person name="Shimamura S."/>
            <person name="Takai K."/>
        </authorList>
    </citation>
    <scope>NUCLEOTIDE SEQUENCE [LARGE SCALE GENOMIC DNA]</scope>
    <source>
        <strain evidence="2 3">ET2</strain>
    </source>
</reference>
<feature type="region of interest" description="Disordered" evidence="1">
    <location>
        <begin position="19"/>
        <end position="72"/>
    </location>
</feature>
<dbReference type="Proteomes" id="UP000231632">
    <property type="component" value="Unassembled WGS sequence"/>
</dbReference>
<comment type="caution">
    <text evidence="2">The sequence shown here is derived from an EMBL/GenBank/DDBJ whole genome shotgun (WGS) entry which is preliminary data.</text>
</comment>
<protein>
    <submittedName>
        <fullName evidence="2">Uncharacterized protein</fullName>
    </submittedName>
</protein>
<dbReference type="STRING" id="1921010.MMIC_P0978"/>
<name>A0A1L8CM80_9PROT</name>
<evidence type="ECO:0000313" key="2">
    <source>
        <dbReference type="EMBL" id="GAV20017.1"/>
    </source>
</evidence>
<feature type="compositionally biased region" description="Polar residues" evidence="1">
    <location>
        <begin position="49"/>
        <end position="62"/>
    </location>
</feature>
<proteinExistence type="predicted"/>
<evidence type="ECO:0000313" key="3">
    <source>
        <dbReference type="Proteomes" id="UP000231632"/>
    </source>
</evidence>
<dbReference type="OrthoDB" id="5298592at2"/>
<keyword evidence="3" id="KW-1185">Reference proteome</keyword>
<gene>
    <name evidence="2" type="ORF">MMIC_P0978</name>
</gene>
<dbReference type="RefSeq" id="WP_083530452.1">
    <property type="nucleotide sequence ID" value="NZ_BDFD01000006.1"/>
</dbReference>
<dbReference type="AlphaFoldDB" id="A0A1L8CM80"/>
<evidence type="ECO:0000256" key="1">
    <source>
        <dbReference type="SAM" id="MobiDB-lite"/>
    </source>
</evidence>
<dbReference type="EMBL" id="BDFD01000006">
    <property type="protein sequence ID" value="GAV20017.1"/>
    <property type="molecule type" value="Genomic_DNA"/>
</dbReference>
<sequence>MAISIQPVDGLINRLLHQNGKSPSISNSNAPLAKPANDHVNISPKAQEHQSLLASDSQSHPQQKPGEKALESHLLNLYRSNDRFGG</sequence>
<feature type="compositionally biased region" description="Polar residues" evidence="1">
    <location>
        <begin position="19"/>
        <end position="30"/>
    </location>
</feature>
<accession>A0A1L8CM80</accession>
<organism evidence="2 3">
    <name type="scientific">Mariprofundus micogutta</name>
    <dbReference type="NCBI Taxonomy" id="1921010"/>
    <lineage>
        <taxon>Bacteria</taxon>
        <taxon>Pseudomonadati</taxon>
        <taxon>Pseudomonadota</taxon>
        <taxon>Candidatius Mariprofundia</taxon>
        <taxon>Mariprofundales</taxon>
        <taxon>Mariprofundaceae</taxon>
        <taxon>Mariprofundus</taxon>
    </lineage>
</organism>